<evidence type="ECO:0000256" key="9">
    <source>
        <dbReference type="ARBA" id="ARBA00022679"/>
    </source>
</evidence>
<evidence type="ECO:0000256" key="13">
    <source>
        <dbReference type="ARBA" id="ARBA00048798"/>
    </source>
</evidence>
<keyword evidence="11 17" id="KW-0100">Branched-chain amino acid biosynthesis</keyword>
<evidence type="ECO:0000256" key="7">
    <source>
        <dbReference type="ARBA" id="ARBA00022576"/>
    </source>
</evidence>
<dbReference type="InterPro" id="IPR005785">
    <property type="entry name" value="B_amino_transI"/>
</dbReference>
<keyword evidence="7 17" id="KW-0032">Aminotransferase</keyword>
<comment type="pathway">
    <text evidence="5 17">Amino-acid biosynthesis; L-leucine biosynthesis; L-leucine from 3-methyl-2-oxobutanoate: step 4/4.</text>
</comment>
<dbReference type="OrthoDB" id="9805628at2"/>
<proteinExistence type="inferred from homology"/>
<dbReference type="RefSeq" id="WP_138122007.1">
    <property type="nucleotide sequence ID" value="NZ_SWLG01000001.1"/>
</dbReference>
<evidence type="ECO:0000256" key="12">
    <source>
        <dbReference type="ARBA" id="ARBA00048212"/>
    </source>
</evidence>
<evidence type="ECO:0000256" key="14">
    <source>
        <dbReference type="ARBA" id="ARBA00049229"/>
    </source>
</evidence>
<comment type="catalytic activity">
    <reaction evidence="13 17">
        <text>L-isoleucine + 2-oxoglutarate = (S)-3-methyl-2-oxopentanoate + L-glutamate</text>
        <dbReference type="Rhea" id="RHEA:24801"/>
        <dbReference type="ChEBI" id="CHEBI:16810"/>
        <dbReference type="ChEBI" id="CHEBI:29985"/>
        <dbReference type="ChEBI" id="CHEBI:35146"/>
        <dbReference type="ChEBI" id="CHEBI:58045"/>
        <dbReference type="EC" id="2.6.1.42"/>
    </reaction>
</comment>
<dbReference type="Gene3D" id="3.20.10.10">
    <property type="entry name" value="D-amino Acid Aminotransferase, subunit A, domain 2"/>
    <property type="match status" value="1"/>
</dbReference>
<dbReference type="Pfam" id="PF01063">
    <property type="entry name" value="Aminotran_4"/>
    <property type="match status" value="1"/>
</dbReference>
<organism evidence="18 19">
    <name type="scientific">Exobacillus caeni</name>
    <dbReference type="NCBI Taxonomy" id="2574798"/>
    <lineage>
        <taxon>Bacteria</taxon>
        <taxon>Bacillati</taxon>
        <taxon>Bacillota</taxon>
        <taxon>Bacilli</taxon>
        <taxon>Bacillales</taxon>
        <taxon>Guptibacillaceae</taxon>
        <taxon>Exobacillus</taxon>
    </lineage>
</organism>
<comment type="pathway">
    <text evidence="4 17">Amino-acid biosynthesis; L-valine biosynthesis; L-valine from pyruvate: step 4/4.</text>
</comment>
<dbReference type="GO" id="GO:0052655">
    <property type="term" value="F:L-valine-2-oxoglutarate transaminase activity"/>
    <property type="evidence" value="ECO:0007669"/>
    <property type="project" value="RHEA"/>
</dbReference>
<dbReference type="GO" id="GO:0052654">
    <property type="term" value="F:L-leucine-2-oxoglutarate transaminase activity"/>
    <property type="evidence" value="ECO:0007669"/>
    <property type="project" value="RHEA"/>
</dbReference>
<dbReference type="Gene3D" id="3.30.470.10">
    <property type="match status" value="1"/>
</dbReference>
<comment type="caution">
    <text evidence="18">The sequence shown here is derived from an EMBL/GenBank/DDBJ whole genome shotgun (WGS) entry which is preliminary data.</text>
</comment>
<evidence type="ECO:0000256" key="3">
    <source>
        <dbReference type="ARBA" id="ARBA00004824"/>
    </source>
</evidence>
<dbReference type="NCBIfam" id="TIGR01122">
    <property type="entry name" value="ilvE_I"/>
    <property type="match status" value="1"/>
</dbReference>
<keyword evidence="9 17" id="KW-0808">Transferase</keyword>
<comment type="cofactor">
    <cofactor evidence="1 16">
        <name>pyridoxal 5'-phosphate</name>
        <dbReference type="ChEBI" id="CHEBI:597326"/>
    </cofactor>
</comment>
<evidence type="ECO:0000256" key="1">
    <source>
        <dbReference type="ARBA" id="ARBA00001933"/>
    </source>
</evidence>
<gene>
    <name evidence="17 18" type="primary">ilvE</name>
    <name evidence="18" type="ORF">FCL54_00325</name>
</gene>
<dbReference type="Proteomes" id="UP000308230">
    <property type="component" value="Unassembled WGS sequence"/>
</dbReference>
<dbReference type="UniPathway" id="UPA00048">
    <property type="reaction ID" value="UER00073"/>
</dbReference>
<comment type="pathway">
    <text evidence="3 17">Amino-acid biosynthesis; L-isoleucine biosynthesis; L-isoleucine from 2-oxobutanoate: step 4/4.</text>
</comment>
<dbReference type="UniPathway" id="UPA00047">
    <property type="reaction ID" value="UER00058"/>
</dbReference>
<dbReference type="AlphaFoldDB" id="A0A5R9FAW1"/>
<dbReference type="NCBIfam" id="NF006185">
    <property type="entry name" value="PRK08320.1"/>
    <property type="match status" value="1"/>
</dbReference>
<dbReference type="GO" id="GO:0009098">
    <property type="term" value="P:L-leucine biosynthetic process"/>
    <property type="evidence" value="ECO:0007669"/>
    <property type="project" value="UniProtKB-UniPathway"/>
</dbReference>
<comment type="similarity">
    <text evidence="6 15">Belongs to the class-IV pyridoxal-phosphate-dependent aminotransferase family.</text>
</comment>
<dbReference type="SUPFAM" id="SSF56752">
    <property type="entry name" value="D-aminoacid aminotransferase-like PLP-dependent enzymes"/>
    <property type="match status" value="1"/>
</dbReference>
<dbReference type="CDD" id="cd01558">
    <property type="entry name" value="D-AAT_like"/>
    <property type="match status" value="1"/>
</dbReference>
<dbReference type="EMBL" id="SWLG01000001">
    <property type="protein sequence ID" value="TLS38798.1"/>
    <property type="molecule type" value="Genomic_DNA"/>
</dbReference>
<dbReference type="UniPathway" id="UPA00049">
    <property type="reaction ID" value="UER00062"/>
</dbReference>
<evidence type="ECO:0000256" key="11">
    <source>
        <dbReference type="ARBA" id="ARBA00023304"/>
    </source>
</evidence>
<keyword evidence="19" id="KW-1185">Reference proteome</keyword>
<evidence type="ECO:0000256" key="8">
    <source>
        <dbReference type="ARBA" id="ARBA00022605"/>
    </source>
</evidence>
<sequence>MSEQWIYLNGEFVKKEDAVVSVYDHGFLYGDGVFEGIRMYDGNVFRLSEHLQRLYDSAHSIMLEIPYTMEELTEIITETLRKNKLTDAYIRVVVSRGVGNLGLDPFTCKRPQLIVIAEALALFPKHLYESGIEIATVASRRNRSDVLSPKVKSLNYLNNILVKIEANLAGVSEALMLNDQGYVAEGSADNVFIVKGNVIKTPPGYVGALEGITRNAIMELAKKEGYEMREETFTRHDVYVADEVFLTGTAAEVIAVVKVDGRKIGDGKPGATTNKLLKAFRDIVTVDGEKVYPSKRDAQVG</sequence>
<evidence type="ECO:0000313" key="18">
    <source>
        <dbReference type="EMBL" id="TLS38798.1"/>
    </source>
</evidence>
<evidence type="ECO:0000256" key="2">
    <source>
        <dbReference type="ARBA" id="ARBA00003109"/>
    </source>
</evidence>
<keyword evidence="8 17" id="KW-0028">Amino-acid biosynthesis</keyword>
<comment type="catalytic activity">
    <reaction evidence="12 17">
        <text>L-valine + 2-oxoglutarate = 3-methyl-2-oxobutanoate + L-glutamate</text>
        <dbReference type="Rhea" id="RHEA:24813"/>
        <dbReference type="ChEBI" id="CHEBI:11851"/>
        <dbReference type="ChEBI" id="CHEBI:16810"/>
        <dbReference type="ChEBI" id="CHEBI:29985"/>
        <dbReference type="ChEBI" id="CHEBI:57762"/>
        <dbReference type="EC" id="2.6.1.42"/>
    </reaction>
</comment>
<dbReference type="NCBIfam" id="NF005146">
    <property type="entry name" value="PRK06606.1"/>
    <property type="match status" value="1"/>
</dbReference>
<dbReference type="PANTHER" id="PTHR42743">
    <property type="entry name" value="AMINO-ACID AMINOTRANSFERASE"/>
    <property type="match status" value="1"/>
</dbReference>
<accession>A0A5R9FAW1</accession>
<evidence type="ECO:0000256" key="10">
    <source>
        <dbReference type="ARBA" id="ARBA00022898"/>
    </source>
</evidence>
<evidence type="ECO:0000256" key="15">
    <source>
        <dbReference type="RuleBase" id="RU004106"/>
    </source>
</evidence>
<evidence type="ECO:0000256" key="4">
    <source>
        <dbReference type="ARBA" id="ARBA00004931"/>
    </source>
</evidence>
<dbReference type="GO" id="GO:0009097">
    <property type="term" value="P:isoleucine biosynthetic process"/>
    <property type="evidence" value="ECO:0007669"/>
    <property type="project" value="UniProtKB-UniPathway"/>
</dbReference>
<comment type="function">
    <text evidence="2 17">Acts on leucine, isoleucine and valine.</text>
</comment>
<dbReference type="EC" id="2.6.1.42" evidence="17"/>
<dbReference type="GO" id="GO:0005829">
    <property type="term" value="C:cytosol"/>
    <property type="evidence" value="ECO:0007669"/>
    <property type="project" value="TreeGrafter"/>
</dbReference>
<dbReference type="InterPro" id="IPR036038">
    <property type="entry name" value="Aminotransferase-like"/>
</dbReference>
<dbReference type="PROSITE" id="PS00770">
    <property type="entry name" value="AA_TRANSFER_CLASS_4"/>
    <property type="match status" value="1"/>
</dbReference>
<dbReference type="FunFam" id="3.20.10.10:FF:000008">
    <property type="entry name" value="Branched-chain-amino-acid aminotransferase"/>
    <property type="match status" value="1"/>
</dbReference>
<evidence type="ECO:0000256" key="6">
    <source>
        <dbReference type="ARBA" id="ARBA00009320"/>
    </source>
</evidence>
<dbReference type="InterPro" id="IPR043132">
    <property type="entry name" value="BCAT-like_C"/>
</dbReference>
<evidence type="ECO:0000313" key="19">
    <source>
        <dbReference type="Proteomes" id="UP000308230"/>
    </source>
</evidence>
<keyword evidence="10 16" id="KW-0663">Pyridoxal phosphate</keyword>
<evidence type="ECO:0000256" key="16">
    <source>
        <dbReference type="RuleBase" id="RU004516"/>
    </source>
</evidence>
<dbReference type="InterPro" id="IPR018300">
    <property type="entry name" value="Aminotrans_IV_CS"/>
</dbReference>
<dbReference type="InterPro" id="IPR043131">
    <property type="entry name" value="BCAT-like_N"/>
</dbReference>
<dbReference type="InterPro" id="IPR001544">
    <property type="entry name" value="Aminotrans_IV"/>
</dbReference>
<dbReference type="FunFam" id="3.30.470.10:FF:000006">
    <property type="entry name" value="Branched-chain-amino-acid aminotransferase"/>
    <property type="match status" value="1"/>
</dbReference>
<protein>
    <recommendedName>
        <fullName evidence="17">Branched-chain-amino-acid aminotransferase</fullName>
        <shortName evidence="17">BCAT</shortName>
        <ecNumber evidence="17">2.6.1.42</ecNumber>
    </recommendedName>
</protein>
<dbReference type="InterPro" id="IPR050571">
    <property type="entry name" value="Class-IV_PLP-Dep_Aminotrnsfr"/>
</dbReference>
<comment type="catalytic activity">
    <reaction evidence="14 17">
        <text>L-leucine + 2-oxoglutarate = 4-methyl-2-oxopentanoate + L-glutamate</text>
        <dbReference type="Rhea" id="RHEA:18321"/>
        <dbReference type="ChEBI" id="CHEBI:16810"/>
        <dbReference type="ChEBI" id="CHEBI:17865"/>
        <dbReference type="ChEBI" id="CHEBI:29985"/>
        <dbReference type="ChEBI" id="CHEBI:57427"/>
        <dbReference type="EC" id="2.6.1.42"/>
    </reaction>
</comment>
<reference evidence="18 19" key="1">
    <citation type="submission" date="2019-04" db="EMBL/GenBank/DDBJ databases">
        <title>Bacillus caeni sp. nov., a bacterium isolated from mangrove sediment.</title>
        <authorList>
            <person name="Huang H."/>
            <person name="Mo K."/>
            <person name="Hu Y."/>
        </authorList>
    </citation>
    <scope>NUCLEOTIDE SEQUENCE [LARGE SCALE GENOMIC DNA]</scope>
    <source>
        <strain evidence="18 19">HB172195</strain>
    </source>
</reference>
<dbReference type="PANTHER" id="PTHR42743:SF11">
    <property type="entry name" value="AMINODEOXYCHORISMATE LYASE"/>
    <property type="match status" value="1"/>
</dbReference>
<dbReference type="GO" id="GO:0052656">
    <property type="term" value="F:L-isoleucine-2-oxoglutarate transaminase activity"/>
    <property type="evidence" value="ECO:0007669"/>
    <property type="project" value="RHEA"/>
</dbReference>
<dbReference type="GO" id="GO:0009099">
    <property type="term" value="P:L-valine biosynthetic process"/>
    <property type="evidence" value="ECO:0007669"/>
    <property type="project" value="UniProtKB-UniPathway"/>
</dbReference>
<evidence type="ECO:0000256" key="17">
    <source>
        <dbReference type="RuleBase" id="RU364094"/>
    </source>
</evidence>
<name>A0A5R9FAW1_9BACL</name>
<evidence type="ECO:0000256" key="5">
    <source>
        <dbReference type="ARBA" id="ARBA00005072"/>
    </source>
</evidence>